<dbReference type="GO" id="GO:0016740">
    <property type="term" value="F:transferase activity"/>
    <property type="evidence" value="ECO:0007669"/>
    <property type="project" value="UniProtKB-KW"/>
</dbReference>
<dbReference type="PANTHER" id="PTHR48228:SF5">
    <property type="entry name" value="ALPHA-METHYLACYL-COA RACEMASE"/>
    <property type="match status" value="1"/>
</dbReference>
<keyword evidence="2" id="KW-1185">Reference proteome</keyword>
<sequence>MQFFPANISIDQFLSGVCGAYSNKLMADLGIKVHPVSNLQVSHPVDDWLASGLLHSRNGAIADKLCPVPLASCAIAAMKCFCALSDLQIPDVEQGAKMLGCRSLITGFIPMGTQSAGKSCHLISSLDGQIALNLARPQDWESLPALFATEAPVCDWESVRHHSRQLPTKQLLDSGRLLGLAIADALASDSSTPSWFRIPFSVHNTQEALRQTPLKPSPVIIDLSSLWAGPLCSYLWQQAGAHIIKVESTGRPDGARQGNLEFYQLINQGKQSVSLALDTRQGQKQLENLIRQADIVIEGSRPRALRQMGIHAEALLASNPGLTWLSISAYGRGKSAQNWPGYGDETAVAAGLSRILYQVCGTWRFCGDAIADPLTGLHAALAGWTAWRSGGGKLIELSLYDVVRHCIAVTAPQDNDYSRRYREWEQYLLQIPARPAIKKLTIQCSTAKLGQHNHLYLQPESTLVKNFCDSNLAAR</sequence>
<evidence type="ECO:0000313" key="2">
    <source>
        <dbReference type="Proteomes" id="UP001321520"/>
    </source>
</evidence>
<gene>
    <name evidence="1" type="ORF">M8T91_14170</name>
</gene>
<dbReference type="Gene3D" id="3.40.50.10540">
    <property type="entry name" value="Crotonobetainyl-coa:carnitine coa-transferase, domain 1"/>
    <property type="match status" value="1"/>
</dbReference>
<dbReference type="Proteomes" id="UP001321520">
    <property type="component" value="Chromosome"/>
</dbReference>
<protein>
    <submittedName>
        <fullName evidence="1">CoA transferase</fullName>
    </submittedName>
</protein>
<dbReference type="SUPFAM" id="SSF89796">
    <property type="entry name" value="CoA-transferase family III (CaiB/BaiF)"/>
    <property type="match status" value="1"/>
</dbReference>
<dbReference type="InterPro" id="IPR003673">
    <property type="entry name" value="CoA-Trfase_fam_III"/>
</dbReference>
<dbReference type="RefSeq" id="WP_301414817.1">
    <property type="nucleotide sequence ID" value="NZ_CP098023.1"/>
</dbReference>
<accession>A0ABY9E9J9</accession>
<proteinExistence type="predicted"/>
<reference evidence="1 2" key="1">
    <citation type="submission" date="2022-05" db="EMBL/GenBank/DDBJ databases">
        <title>Microbulbifer sp. nov., isolated from sponge.</title>
        <authorList>
            <person name="Gao L."/>
        </authorList>
    </citation>
    <scope>NUCLEOTIDE SEQUENCE [LARGE SCALE GENOMIC DNA]</scope>
    <source>
        <strain evidence="1 2">MI-G</strain>
    </source>
</reference>
<organism evidence="1 2">
    <name type="scientific">Microbulbifer spongiae</name>
    <dbReference type="NCBI Taxonomy" id="2944933"/>
    <lineage>
        <taxon>Bacteria</taxon>
        <taxon>Pseudomonadati</taxon>
        <taxon>Pseudomonadota</taxon>
        <taxon>Gammaproteobacteria</taxon>
        <taxon>Cellvibrionales</taxon>
        <taxon>Microbulbiferaceae</taxon>
        <taxon>Microbulbifer</taxon>
    </lineage>
</organism>
<dbReference type="InterPro" id="IPR023606">
    <property type="entry name" value="CoA-Trfase_III_dom_1_sf"/>
</dbReference>
<evidence type="ECO:0000313" key="1">
    <source>
        <dbReference type="EMBL" id="WKD49031.1"/>
    </source>
</evidence>
<keyword evidence="1" id="KW-0808">Transferase</keyword>
<dbReference type="PANTHER" id="PTHR48228">
    <property type="entry name" value="SUCCINYL-COA--D-CITRAMALATE COA-TRANSFERASE"/>
    <property type="match status" value="1"/>
</dbReference>
<name>A0ABY9E9J9_9GAMM</name>
<dbReference type="Pfam" id="PF02515">
    <property type="entry name" value="CoA_transf_3"/>
    <property type="match status" value="1"/>
</dbReference>
<dbReference type="InterPro" id="IPR050509">
    <property type="entry name" value="CoA-transferase_III"/>
</dbReference>
<dbReference type="EMBL" id="CP098023">
    <property type="protein sequence ID" value="WKD49031.1"/>
    <property type="molecule type" value="Genomic_DNA"/>
</dbReference>